<comment type="subcellular location">
    <subcellularLocation>
        <location evidence="1">Cytoplasm</location>
    </subcellularLocation>
</comment>
<dbReference type="SUPFAM" id="SSF64268">
    <property type="entry name" value="PX domain"/>
    <property type="match status" value="1"/>
</dbReference>
<dbReference type="InterPro" id="IPR001655">
    <property type="entry name" value="P47PHOX"/>
</dbReference>
<dbReference type="GO" id="GO:0019843">
    <property type="term" value="F:rRNA binding"/>
    <property type="evidence" value="ECO:0007669"/>
    <property type="project" value="TreeGrafter"/>
</dbReference>
<name>A0A553MPI1_9TELE</name>
<evidence type="ECO:0000256" key="5">
    <source>
        <dbReference type="ARBA" id="ARBA00022737"/>
    </source>
</evidence>
<evidence type="ECO:0000313" key="12">
    <source>
        <dbReference type="Proteomes" id="UP000316079"/>
    </source>
</evidence>
<dbReference type="Pfam" id="PF08944">
    <property type="entry name" value="p47_phox_C"/>
    <property type="match status" value="1"/>
</dbReference>
<dbReference type="InterPro" id="IPR035756">
    <property type="entry name" value="NCF1_SH3_1"/>
</dbReference>
<dbReference type="Gene3D" id="2.130.10.30">
    <property type="entry name" value="Regulator of chromosome condensation 1/beta-lactamase-inhibitor protein II"/>
    <property type="match status" value="2"/>
</dbReference>
<dbReference type="OrthoDB" id="70707at2759"/>
<feature type="region of interest" description="Disordered" evidence="8">
    <location>
        <begin position="292"/>
        <end position="364"/>
    </location>
</feature>
<dbReference type="Pfam" id="PF00018">
    <property type="entry name" value="SH3_1"/>
    <property type="match status" value="1"/>
</dbReference>
<proteinExistence type="predicted"/>
<evidence type="ECO:0000313" key="11">
    <source>
        <dbReference type="EMBL" id="TRY55089.1"/>
    </source>
</evidence>
<dbReference type="SMART" id="SM00326">
    <property type="entry name" value="SH3"/>
    <property type="match status" value="2"/>
</dbReference>
<feature type="repeat" description="RCC1" evidence="7">
    <location>
        <begin position="699"/>
        <end position="748"/>
    </location>
</feature>
<dbReference type="InterPro" id="IPR036028">
    <property type="entry name" value="SH3-like_dom_sf"/>
</dbReference>
<dbReference type="CDD" id="cd06887">
    <property type="entry name" value="PX_p47phox"/>
    <property type="match status" value="1"/>
</dbReference>
<reference evidence="11 12" key="1">
    <citation type="journal article" date="2019" name="Sci. Data">
        <title>Hybrid genome assembly and annotation of Danionella translucida.</title>
        <authorList>
            <person name="Kadobianskyi M."/>
            <person name="Schulze L."/>
            <person name="Schuelke M."/>
            <person name="Judkewitz B."/>
        </authorList>
    </citation>
    <scope>NUCLEOTIDE SEQUENCE [LARGE SCALE GENOMIC DNA]</scope>
    <source>
        <strain evidence="11 12">Bolton</strain>
    </source>
</reference>
<evidence type="ECO:0000256" key="7">
    <source>
        <dbReference type="PROSITE-ProRule" id="PRU00235"/>
    </source>
</evidence>
<accession>A0A553MPI1</accession>
<organism evidence="11 12">
    <name type="scientific">Danionella cerebrum</name>
    <dbReference type="NCBI Taxonomy" id="2873325"/>
    <lineage>
        <taxon>Eukaryota</taxon>
        <taxon>Metazoa</taxon>
        <taxon>Chordata</taxon>
        <taxon>Craniata</taxon>
        <taxon>Vertebrata</taxon>
        <taxon>Euteleostomi</taxon>
        <taxon>Actinopterygii</taxon>
        <taxon>Neopterygii</taxon>
        <taxon>Teleostei</taxon>
        <taxon>Ostariophysi</taxon>
        <taxon>Cypriniformes</taxon>
        <taxon>Danionidae</taxon>
        <taxon>Danioninae</taxon>
        <taxon>Danionella</taxon>
    </lineage>
</organism>
<keyword evidence="12" id="KW-1185">Reference proteome</keyword>
<evidence type="ECO:0000256" key="6">
    <source>
        <dbReference type="PROSITE-ProRule" id="PRU00192"/>
    </source>
</evidence>
<dbReference type="PROSITE" id="PS50002">
    <property type="entry name" value="SH3"/>
    <property type="match status" value="2"/>
</dbReference>
<evidence type="ECO:0000256" key="3">
    <source>
        <dbReference type="ARBA" id="ARBA00022490"/>
    </source>
</evidence>
<dbReference type="AlphaFoldDB" id="A0A553MPI1"/>
<dbReference type="InterPro" id="IPR036871">
    <property type="entry name" value="PX_dom_sf"/>
</dbReference>
<dbReference type="PROSITE" id="PS50012">
    <property type="entry name" value="RCC1_3"/>
    <property type="match status" value="5"/>
</dbReference>
<dbReference type="Gene3D" id="2.30.30.40">
    <property type="entry name" value="SH3 Domains"/>
    <property type="match status" value="2"/>
</dbReference>
<dbReference type="SUPFAM" id="SSF50985">
    <property type="entry name" value="RCC1/BLIP-II"/>
    <property type="match status" value="1"/>
</dbReference>
<feature type="repeat" description="RCC1" evidence="7">
    <location>
        <begin position="588"/>
        <end position="640"/>
    </location>
</feature>
<feature type="compositionally biased region" description="Polar residues" evidence="8">
    <location>
        <begin position="323"/>
        <end position="336"/>
    </location>
</feature>
<feature type="domain" description="SH3" evidence="9">
    <location>
        <begin position="228"/>
        <end position="287"/>
    </location>
</feature>
<dbReference type="InterPro" id="IPR009091">
    <property type="entry name" value="RCC1/BLIP-II"/>
</dbReference>
<protein>
    <recommendedName>
        <fullName evidence="13">SH3 domain-containing protein</fullName>
    </recommendedName>
</protein>
<dbReference type="InterPro" id="IPR001683">
    <property type="entry name" value="PX_dom"/>
</dbReference>
<evidence type="ECO:0000256" key="2">
    <source>
        <dbReference type="ARBA" id="ARBA00022443"/>
    </source>
</evidence>
<dbReference type="InterPro" id="IPR035757">
    <property type="entry name" value="NCF1_SH3_2"/>
</dbReference>
<dbReference type="CDD" id="cd12022">
    <property type="entry name" value="SH3_p47phox_2"/>
    <property type="match status" value="1"/>
</dbReference>
<feature type="repeat" description="RCC1" evidence="7">
    <location>
        <begin position="641"/>
        <end position="698"/>
    </location>
</feature>
<dbReference type="InterPro" id="IPR053035">
    <property type="entry name" value="Mitochondrial_GEF_domain"/>
</dbReference>
<dbReference type="GO" id="GO:0072593">
    <property type="term" value="P:reactive oxygen species metabolic process"/>
    <property type="evidence" value="ECO:0007669"/>
    <property type="project" value="UniProtKB-ARBA"/>
</dbReference>
<dbReference type="GO" id="GO:0005743">
    <property type="term" value="C:mitochondrial inner membrane"/>
    <property type="evidence" value="ECO:0007669"/>
    <property type="project" value="TreeGrafter"/>
</dbReference>
<comment type="caution">
    <text evidence="11">The sequence shown here is derived from an EMBL/GenBank/DDBJ whole genome shotgun (WGS) entry which is preliminary data.</text>
</comment>
<feature type="repeat" description="RCC1" evidence="7">
    <location>
        <begin position="441"/>
        <end position="534"/>
    </location>
</feature>
<dbReference type="FunFam" id="2.30.30.40:FF:000127">
    <property type="entry name" value="neutrophil cytosol factor 1"/>
    <property type="match status" value="1"/>
</dbReference>
<dbReference type="FunFam" id="2.30.30.40:FF:000121">
    <property type="entry name" value="Neutrophil cytosol factor 1"/>
    <property type="match status" value="1"/>
</dbReference>
<dbReference type="PANTHER" id="PTHR46337">
    <property type="entry name" value="RCC1-LIKE G EXCHANGING FACTOR-LIKE PROTEIN"/>
    <property type="match status" value="1"/>
</dbReference>
<keyword evidence="5" id="KW-0677">Repeat</keyword>
<dbReference type="PROSITE" id="PS50195">
    <property type="entry name" value="PX"/>
    <property type="match status" value="1"/>
</dbReference>
<feature type="domain" description="PX" evidence="10">
    <location>
        <begin position="4"/>
        <end position="125"/>
    </location>
</feature>
<dbReference type="GO" id="GO:0016176">
    <property type="term" value="F:superoxide-generating NADPH oxidase activator activity"/>
    <property type="evidence" value="ECO:0007669"/>
    <property type="project" value="InterPro"/>
</dbReference>
<dbReference type="GO" id="GO:0070131">
    <property type="term" value="P:positive regulation of mitochondrial translation"/>
    <property type="evidence" value="ECO:0007669"/>
    <property type="project" value="TreeGrafter"/>
</dbReference>
<dbReference type="InterPro" id="IPR000408">
    <property type="entry name" value="Reg_chr_condens"/>
</dbReference>
<dbReference type="PRINTS" id="PR00498">
    <property type="entry name" value="P47PHOX"/>
</dbReference>
<dbReference type="Gene3D" id="3.30.1520.10">
    <property type="entry name" value="Phox-like domain"/>
    <property type="match status" value="1"/>
</dbReference>
<dbReference type="CDD" id="cd12021">
    <property type="entry name" value="SH3_p47phox_1"/>
    <property type="match status" value="1"/>
</dbReference>
<feature type="repeat" description="RCC1" evidence="7">
    <location>
        <begin position="535"/>
        <end position="587"/>
    </location>
</feature>
<dbReference type="GO" id="GO:0035091">
    <property type="term" value="F:phosphatidylinositol binding"/>
    <property type="evidence" value="ECO:0007669"/>
    <property type="project" value="InterPro"/>
</dbReference>
<keyword evidence="4" id="KW-0597">Phosphoprotein</keyword>
<feature type="domain" description="SH3" evidence="9">
    <location>
        <begin position="158"/>
        <end position="217"/>
    </location>
</feature>
<dbReference type="FunFam" id="3.30.1520.10:FF:000023">
    <property type="entry name" value="Neutrophil cytosol factor 1"/>
    <property type="match status" value="1"/>
</dbReference>
<dbReference type="SMART" id="SM00312">
    <property type="entry name" value="PX"/>
    <property type="match status" value="1"/>
</dbReference>
<keyword evidence="3" id="KW-0963">Cytoplasm</keyword>
<dbReference type="EMBL" id="SRMA01027335">
    <property type="protein sequence ID" value="TRY55089.1"/>
    <property type="molecule type" value="Genomic_DNA"/>
</dbReference>
<evidence type="ECO:0000256" key="8">
    <source>
        <dbReference type="SAM" id="MobiDB-lite"/>
    </source>
</evidence>
<evidence type="ECO:0000256" key="4">
    <source>
        <dbReference type="ARBA" id="ARBA00022553"/>
    </source>
</evidence>
<keyword evidence="2 6" id="KW-0728">SH3 domain</keyword>
<dbReference type="SUPFAM" id="SSF50044">
    <property type="entry name" value="SH3-domain"/>
    <property type="match status" value="2"/>
</dbReference>
<sequence>MADTYARHVELLGFEKRFFPSQHYMYMLLVKWSDQSEKLVYRRYPEIHTFHKTLKEMFPIEAGDIDEKDRIIPTLPAPKWLDNQKTTETRQATLAEYCRSLLNLPPKISRCQLVRDFFRMRPEDETPPAPHLSKRNETFIMSARKVRSNTSSEITGPIVLETYRVIADYSKSSKYELSLKAGDLLDIVEKSPNGWWFCQCDTRRGWVPASYLEPLDGADEAEEPEPNYAGELYKTTKGYSAVEEDEMTLATGETIEVIHKLLDGWWVVRKGEETGFYPSMFLCRTGERKEVDAEKDVVRRTTPPPRSQDSYRKQSRRFLQQRGRLNTQPRNNTPSPLQERRTNRENIAKSSSPQSEVGEKTIPVVPPRPSAQLILERCTENTCKRVIILMALVTVNSFGRNSFRQCLRTYVASYSGHLNKRDQNDEMPVFQYVGKHRKPHGKVFVWGFTYTGALGIPSFVISSAACGYGFTLLASSSRDLTKLFGNNAYGQCGRKIVEDEVYSGSHVFHNIEGFDSRVIQVCCGQDHSLFLTEQGSVFSCGWGADGQTGLGHHNKAACPVPVGGDLTGVQVQQVATFGDCSLAVSKDGQLFGWGNSEYLQLASVTESTQISSPRLLPLSHVGKVKQAACGGTQVAILNEEGDVYVWGYGILGKGPKLSESAVPRKIPAILFGRSKVNPTVKVSSIYCGLNHFAAITDSSELFVWGKNIRGCLGIGKPDDQYFPLRVSVPGLVVDVACGVDHMVALTKSFI</sequence>
<dbReference type="Pfam" id="PF00787">
    <property type="entry name" value="PX"/>
    <property type="match status" value="1"/>
</dbReference>
<dbReference type="InterPro" id="IPR058923">
    <property type="entry name" value="RCC1-like_dom"/>
</dbReference>
<evidence type="ECO:0000259" key="9">
    <source>
        <dbReference type="PROSITE" id="PS50002"/>
    </source>
</evidence>
<dbReference type="PANTHER" id="PTHR46337:SF1">
    <property type="entry name" value="RCC1-LIKE G EXCHANGING FACTOR-LIKE PROTEIN"/>
    <property type="match status" value="1"/>
</dbReference>
<feature type="compositionally biased region" description="Basic and acidic residues" evidence="8">
    <location>
        <begin position="338"/>
        <end position="347"/>
    </location>
</feature>
<dbReference type="Pfam" id="PF07653">
    <property type="entry name" value="SH3_2"/>
    <property type="match status" value="1"/>
</dbReference>
<dbReference type="Pfam" id="PF25390">
    <property type="entry name" value="WD40_RLD"/>
    <property type="match status" value="1"/>
</dbReference>
<dbReference type="PROSITE" id="PS00626">
    <property type="entry name" value="RCC1_2"/>
    <property type="match status" value="1"/>
</dbReference>
<evidence type="ECO:0000256" key="1">
    <source>
        <dbReference type="ARBA" id="ARBA00004496"/>
    </source>
</evidence>
<dbReference type="InterPro" id="IPR001452">
    <property type="entry name" value="SH3_domain"/>
</dbReference>
<dbReference type="GO" id="GO:0005085">
    <property type="term" value="F:guanyl-nucleotide exchange factor activity"/>
    <property type="evidence" value="ECO:0007669"/>
    <property type="project" value="TreeGrafter"/>
</dbReference>
<dbReference type="InterPro" id="IPR015039">
    <property type="entry name" value="NCF1_C"/>
</dbReference>
<dbReference type="InterPro" id="IPR034909">
    <property type="entry name" value="PX_p47phox"/>
</dbReference>
<gene>
    <name evidence="11" type="ORF">DNTS_034516</name>
</gene>
<dbReference type="Proteomes" id="UP000316079">
    <property type="component" value="Unassembled WGS sequence"/>
</dbReference>
<evidence type="ECO:0008006" key="13">
    <source>
        <dbReference type="Google" id="ProtNLM"/>
    </source>
</evidence>
<evidence type="ECO:0000259" key="10">
    <source>
        <dbReference type="PROSITE" id="PS50195"/>
    </source>
</evidence>
<dbReference type="STRING" id="623744.A0A553MPI1"/>